<dbReference type="InterPro" id="IPR019823">
    <property type="entry name" value="Mechanosensitive_channel_CS"/>
</dbReference>
<dbReference type="PROSITE" id="PS01327">
    <property type="entry name" value="MSCL"/>
    <property type="match status" value="1"/>
</dbReference>
<evidence type="ECO:0000256" key="2">
    <source>
        <dbReference type="ARBA" id="ARBA00007254"/>
    </source>
</evidence>
<dbReference type="RefSeq" id="WP_133757907.1">
    <property type="nucleotide sequence ID" value="NZ_SOBW01000008.1"/>
</dbReference>
<evidence type="ECO:0000256" key="4">
    <source>
        <dbReference type="ARBA" id="ARBA00022475"/>
    </source>
</evidence>
<keyword evidence="9 10" id="KW-0407">Ion channel</keyword>
<keyword evidence="7 10" id="KW-0406">Ion transport</keyword>
<dbReference type="EMBL" id="SOBW01000008">
    <property type="protein sequence ID" value="TDU39855.1"/>
    <property type="molecule type" value="Genomic_DNA"/>
</dbReference>
<comment type="function">
    <text evidence="10">Channel that opens in response to stretch forces in the membrane lipid bilayer. May participate in the regulation of osmotic pressure changes within the cell.</text>
</comment>
<keyword evidence="6 10" id="KW-1133">Transmembrane helix</keyword>
<dbReference type="Gene3D" id="1.10.1200.120">
    <property type="entry name" value="Large-conductance mechanosensitive channel, MscL, domain 1"/>
    <property type="match status" value="1"/>
</dbReference>
<dbReference type="InterPro" id="IPR001185">
    <property type="entry name" value="MS_channel"/>
</dbReference>
<evidence type="ECO:0000256" key="9">
    <source>
        <dbReference type="ARBA" id="ARBA00023303"/>
    </source>
</evidence>
<keyword evidence="8 10" id="KW-0472">Membrane</keyword>
<sequence length="152" mass="17287">MKIFKEFKEFAVKGNMMDMAIGIIIGASFNKVIDVLVKKVLMPPLSLMTDGLKFQDRRFVLREKETDAAGQLIADEVAIGYGELFETFLDFIIIGFTVFILVRFLNSLKNKAQDPKDKTVKTPKDIELLSQLTELLQEQNQLLKTKNGQDNK</sequence>
<evidence type="ECO:0000256" key="1">
    <source>
        <dbReference type="ARBA" id="ARBA00004651"/>
    </source>
</evidence>
<evidence type="ECO:0000313" key="12">
    <source>
        <dbReference type="Proteomes" id="UP000294689"/>
    </source>
</evidence>
<dbReference type="Pfam" id="PF01741">
    <property type="entry name" value="MscL"/>
    <property type="match status" value="1"/>
</dbReference>
<dbReference type="OrthoDB" id="9810350at2"/>
<dbReference type="GO" id="GO:0008381">
    <property type="term" value="F:mechanosensitive monoatomic ion channel activity"/>
    <property type="evidence" value="ECO:0007669"/>
    <property type="project" value="UniProtKB-UniRule"/>
</dbReference>
<accession>A0A4R7PY07</accession>
<evidence type="ECO:0000256" key="10">
    <source>
        <dbReference type="HAMAP-Rule" id="MF_00115"/>
    </source>
</evidence>
<comment type="subunit">
    <text evidence="10">Homopentamer.</text>
</comment>
<name>A0A4R7PY07_9FLAO</name>
<dbReference type="SUPFAM" id="SSF81330">
    <property type="entry name" value="Gated mechanosensitive channel"/>
    <property type="match status" value="1"/>
</dbReference>
<gene>
    <name evidence="10" type="primary">mscL</name>
    <name evidence="11" type="ORF">BXY82_1888</name>
</gene>
<organism evidence="11 12">
    <name type="scientific">Gelidibacter sediminis</name>
    <dbReference type="NCBI Taxonomy" id="1608710"/>
    <lineage>
        <taxon>Bacteria</taxon>
        <taxon>Pseudomonadati</taxon>
        <taxon>Bacteroidota</taxon>
        <taxon>Flavobacteriia</taxon>
        <taxon>Flavobacteriales</taxon>
        <taxon>Flavobacteriaceae</taxon>
        <taxon>Gelidibacter</taxon>
    </lineage>
</organism>
<dbReference type="InterPro" id="IPR036019">
    <property type="entry name" value="MscL_channel"/>
</dbReference>
<reference evidence="11 12" key="1">
    <citation type="submission" date="2019-03" db="EMBL/GenBank/DDBJ databases">
        <title>Genomic Encyclopedia of Archaeal and Bacterial Type Strains, Phase II (KMG-II): from individual species to whole genera.</title>
        <authorList>
            <person name="Goeker M."/>
        </authorList>
    </citation>
    <scope>NUCLEOTIDE SEQUENCE [LARGE SCALE GENOMIC DNA]</scope>
    <source>
        <strain evidence="11 12">DSM 28135</strain>
    </source>
</reference>
<protein>
    <recommendedName>
        <fullName evidence="10">Large-conductance mechanosensitive channel</fullName>
    </recommendedName>
</protein>
<evidence type="ECO:0000256" key="8">
    <source>
        <dbReference type="ARBA" id="ARBA00023136"/>
    </source>
</evidence>
<comment type="caution">
    <text evidence="11">The sequence shown here is derived from an EMBL/GenBank/DDBJ whole genome shotgun (WGS) entry which is preliminary data.</text>
</comment>
<dbReference type="PRINTS" id="PR01264">
    <property type="entry name" value="MECHCHANNEL"/>
</dbReference>
<evidence type="ECO:0000256" key="6">
    <source>
        <dbReference type="ARBA" id="ARBA00022989"/>
    </source>
</evidence>
<keyword evidence="4 10" id="KW-1003">Cell membrane</keyword>
<comment type="similarity">
    <text evidence="2 10">Belongs to the MscL family.</text>
</comment>
<dbReference type="HAMAP" id="MF_00115">
    <property type="entry name" value="MscL"/>
    <property type="match status" value="1"/>
</dbReference>
<comment type="subcellular location">
    <subcellularLocation>
        <location evidence="1 10">Cell membrane</location>
        <topology evidence="1 10">Multi-pass membrane protein</topology>
    </subcellularLocation>
</comment>
<keyword evidence="12" id="KW-1185">Reference proteome</keyword>
<feature type="transmembrane region" description="Helical" evidence="10">
    <location>
        <begin position="88"/>
        <end position="106"/>
    </location>
</feature>
<dbReference type="NCBIfam" id="TIGR00220">
    <property type="entry name" value="mscL"/>
    <property type="match status" value="1"/>
</dbReference>
<keyword evidence="5 10" id="KW-0812">Transmembrane</keyword>
<keyword evidence="3 10" id="KW-0813">Transport</keyword>
<proteinExistence type="inferred from homology"/>
<dbReference type="Proteomes" id="UP000294689">
    <property type="component" value="Unassembled WGS sequence"/>
</dbReference>
<dbReference type="AlphaFoldDB" id="A0A4R7PY07"/>
<evidence type="ECO:0000256" key="3">
    <source>
        <dbReference type="ARBA" id="ARBA00022448"/>
    </source>
</evidence>
<dbReference type="GO" id="GO:0005886">
    <property type="term" value="C:plasma membrane"/>
    <property type="evidence" value="ECO:0007669"/>
    <property type="project" value="UniProtKB-SubCell"/>
</dbReference>
<evidence type="ECO:0000256" key="7">
    <source>
        <dbReference type="ARBA" id="ARBA00023065"/>
    </source>
</evidence>
<dbReference type="PANTHER" id="PTHR30266:SF2">
    <property type="entry name" value="LARGE-CONDUCTANCE MECHANOSENSITIVE CHANNEL"/>
    <property type="match status" value="1"/>
</dbReference>
<dbReference type="InterPro" id="IPR037673">
    <property type="entry name" value="MSC/AndL"/>
</dbReference>
<dbReference type="PANTHER" id="PTHR30266">
    <property type="entry name" value="MECHANOSENSITIVE CHANNEL MSCL"/>
    <property type="match status" value="1"/>
</dbReference>
<evidence type="ECO:0000256" key="5">
    <source>
        <dbReference type="ARBA" id="ARBA00022692"/>
    </source>
</evidence>
<evidence type="ECO:0000313" key="11">
    <source>
        <dbReference type="EMBL" id="TDU39855.1"/>
    </source>
</evidence>
<feature type="transmembrane region" description="Helical" evidence="10">
    <location>
        <begin position="20"/>
        <end position="37"/>
    </location>
</feature>